<keyword evidence="4" id="KW-1185">Reference proteome</keyword>
<dbReference type="PROSITE" id="PS50812">
    <property type="entry name" value="PWWP"/>
    <property type="match status" value="1"/>
</dbReference>
<proteinExistence type="predicted"/>
<dbReference type="PANTHER" id="PTHR42851">
    <property type="entry name" value="ALDOLASE-RELATED"/>
    <property type="match status" value="1"/>
</dbReference>
<reference evidence="3 4" key="1">
    <citation type="journal article" date="2017" name="Plant Biotechnol. J.">
        <title>A comprehensive draft genome sequence for lupin (Lupinus angustifolius), an emerging health food: insights into plant-microbe interactions and legume evolution.</title>
        <authorList>
            <person name="Hane J.K."/>
            <person name="Ming Y."/>
            <person name="Kamphuis L.G."/>
            <person name="Nelson M.N."/>
            <person name="Garg G."/>
            <person name="Atkins C.A."/>
            <person name="Bayer P.E."/>
            <person name="Bravo A."/>
            <person name="Bringans S."/>
            <person name="Cannon S."/>
            <person name="Edwards D."/>
            <person name="Foley R."/>
            <person name="Gao L.L."/>
            <person name="Harrison M.J."/>
            <person name="Huang W."/>
            <person name="Hurgobin B."/>
            <person name="Li S."/>
            <person name="Liu C.W."/>
            <person name="McGrath A."/>
            <person name="Morahan G."/>
            <person name="Murray J."/>
            <person name="Weller J."/>
            <person name="Jian J."/>
            <person name="Singh K.B."/>
        </authorList>
    </citation>
    <scope>NUCLEOTIDE SEQUENCE [LARGE SCALE GENOMIC DNA]</scope>
    <source>
        <strain evidence="4">cv. Tanjil</strain>
        <tissue evidence="3">Whole plant</tissue>
    </source>
</reference>
<feature type="region of interest" description="Disordered" evidence="1">
    <location>
        <begin position="975"/>
        <end position="1028"/>
    </location>
</feature>
<dbReference type="PANTHER" id="PTHR42851:SF4">
    <property type="entry name" value="PWWP DOMAIN-CONTAINING PROTEIN"/>
    <property type="match status" value="1"/>
</dbReference>
<dbReference type="EMBL" id="KV862927">
    <property type="protein sequence ID" value="OIV89006.1"/>
    <property type="molecule type" value="Genomic_DNA"/>
</dbReference>
<dbReference type="CDD" id="cd05162">
    <property type="entry name" value="PWWP"/>
    <property type="match status" value="1"/>
</dbReference>
<dbReference type="InterPro" id="IPR000313">
    <property type="entry name" value="PWWP_dom"/>
</dbReference>
<sequence>MEEPENKELNTVAHVGDETIPESIDCEGQVQIKGTTFSEELDGEGGDCNGKDVMVKVLGSDLYIDGVCTSGSGAELNEELGCGGTIKGDDGLDKVMKPSGVGSEAQFEGLEAVGSEKDRSDNAGVELDGVSLERAESGQAVVSGFEFDVASMNTEPLLDDRARREGNTTSGEIEVPTAEDDSVEHVNALDAEVLDCNIANTECDTVEFERVNALDAGILDHKVADIRRDNALESSVTVSSVGRENVQSRLTVNDNQEDMNLADYGGAAEDGNNVSLETLDEQKSIATLNSDKTSKSEECICDKVEFEEKLNSIGEQPMEIDKVVDNSNNMLEEVVGGAEVAVDKALLNSEEKQCFRLEKCIEKEHMTNASQVSSDIGQERVIEKDGGGVSALNESCGTEELEVETDNNVSDAEQRSLHEGMEMEADDQPAAERSKIMNHTSEVKVYDACNSVDASTLDSKIQVGISKQDGKVRTRSSTKSVSSETVHQASYLLPTEKEGEFSVSDMVWGKVRSHPWWPGQIFDPSDSSEKAMKHCKKDCYLVAYFGDRTFAWNEASQLKPFRKHFSAIEKHSTSESFQNAVECALDEVTKQVEFGLACPCIPKGTYDTIKYQIIENTGIRQEIRSRHWVDESLNASTFSPGKLIQYLKTLSVLPTGGFDRLEHVVAKAQLLAFYRFKGYSTLPELQYGEGLDNDMDNIIHDGENSLSEVVEHLTPLSNNGDLAGPGNLKSQSSSHHKRKRNLKDSLPLAKKERSLSKLMGVTPDSPDGDYWSDEKVTDALVLPARSKKKRTIDHFADDIGMEEGRKTISLAKVSNTTKPSFKIGECIRRVASQLTGSPSMLKSSGDRSQKTDGSTDGVSGYGSDDPFQNFEEAQKSSLTVPTEYSSLDDLLSSLQRVAEDPLGDYVHPNSMVSFFSDFRNSILVADISGKEIFSTVKVGNKRKKPTIAGTPEAFEFEDMNDTYWTDRVVDNVAEEQPPVEKPRRKYKKKDNQLVPAESGKPVQVTRRPYSRKRYSDSNHAEVSEKPSGYIDENAPAELVMNFAELDSVPSETNLNKMFKRFGPLKESETEVDRVSSRARVVFKKCADAEVACGSAKKFNIFGPILVSYELNYTPSALFKASSVAPTQEQEMHLDLSYFEVNMV</sequence>
<feature type="region of interest" description="Disordered" evidence="1">
    <location>
        <begin position="835"/>
        <end position="866"/>
    </location>
</feature>
<dbReference type="Gene3D" id="2.30.30.140">
    <property type="match status" value="1"/>
</dbReference>
<dbReference type="OMA" id="GEGGDCN"/>
<dbReference type="Gramene" id="OIV89006">
    <property type="protein sequence ID" value="OIV89006"/>
    <property type="gene ID" value="TanjilG_07630"/>
</dbReference>
<evidence type="ECO:0000256" key="1">
    <source>
        <dbReference type="SAM" id="MobiDB-lite"/>
    </source>
</evidence>
<dbReference type="InterPro" id="IPR053063">
    <property type="entry name" value="PWWP_domain_containing_PDP"/>
</dbReference>
<dbReference type="OrthoDB" id="62853at2759"/>
<dbReference type="Pfam" id="PF00855">
    <property type="entry name" value="PWWP"/>
    <property type="match status" value="1"/>
</dbReference>
<evidence type="ECO:0000313" key="3">
    <source>
        <dbReference type="EMBL" id="OIV89006.1"/>
    </source>
</evidence>
<accession>A0A1J7FM83</accession>
<protein>
    <recommendedName>
        <fullName evidence="2">PWWP domain-containing protein</fullName>
    </recommendedName>
</protein>
<name>A0A1J7FM83_LUPAN</name>
<dbReference type="Proteomes" id="UP000188354">
    <property type="component" value="Unassembled WGS sequence"/>
</dbReference>
<dbReference type="SMART" id="SM00293">
    <property type="entry name" value="PWWP"/>
    <property type="match status" value="1"/>
</dbReference>
<evidence type="ECO:0000259" key="2">
    <source>
        <dbReference type="PROSITE" id="PS50812"/>
    </source>
</evidence>
<dbReference type="AlphaFoldDB" id="A0A1J7FM83"/>
<dbReference type="STRING" id="3871.A0A1J7FM83"/>
<feature type="compositionally biased region" description="Basic and acidic residues" evidence="1">
    <location>
        <begin position="1013"/>
        <end position="1024"/>
    </location>
</feature>
<evidence type="ECO:0000313" key="4">
    <source>
        <dbReference type="Proteomes" id="UP000188354"/>
    </source>
</evidence>
<dbReference type="SUPFAM" id="SSF63748">
    <property type="entry name" value="Tudor/PWWP/MBT"/>
    <property type="match status" value="1"/>
</dbReference>
<gene>
    <name evidence="3" type="ORF">TanjilG_07630</name>
</gene>
<feature type="domain" description="PWWP" evidence="2">
    <location>
        <begin position="503"/>
        <end position="564"/>
    </location>
</feature>
<feature type="region of interest" description="Disordered" evidence="1">
    <location>
        <begin position="715"/>
        <end position="746"/>
    </location>
</feature>
<organism evidence="3 4">
    <name type="scientific">Lupinus angustifolius</name>
    <name type="common">Narrow-leaved blue lupine</name>
    <dbReference type="NCBI Taxonomy" id="3871"/>
    <lineage>
        <taxon>Eukaryota</taxon>
        <taxon>Viridiplantae</taxon>
        <taxon>Streptophyta</taxon>
        <taxon>Embryophyta</taxon>
        <taxon>Tracheophyta</taxon>
        <taxon>Spermatophyta</taxon>
        <taxon>Magnoliopsida</taxon>
        <taxon>eudicotyledons</taxon>
        <taxon>Gunneridae</taxon>
        <taxon>Pentapetalae</taxon>
        <taxon>rosids</taxon>
        <taxon>fabids</taxon>
        <taxon>Fabales</taxon>
        <taxon>Fabaceae</taxon>
        <taxon>Papilionoideae</taxon>
        <taxon>50 kb inversion clade</taxon>
        <taxon>genistoids sensu lato</taxon>
        <taxon>core genistoids</taxon>
        <taxon>Genisteae</taxon>
        <taxon>Lupinus</taxon>
    </lineage>
</organism>
<dbReference type="KEGG" id="lang:109342040"/>